<keyword evidence="3" id="KW-1185">Reference proteome</keyword>
<dbReference type="Pfam" id="PF10988">
    <property type="entry name" value="DUF2807"/>
    <property type="match status" value="1"/>
</dbReference>
<evidence type="ECO:0000313" key="3">
    <source>
        <dbReference type="Proteomes" id="UP001206572"/>
    </source>
</evidence>
<gene>
    <name evidence="2" type="ORF">NX780_24440</name>
</gene>
<proteinExistence type="predicted"/>
<feature type="domain" description="Putative auto-transporter adhesin head GIN" evidence="1">
    <location>
        <begin position="60"/>
        <end position="195"/>
    </location>
</feature>
<organism evidence="2 3">
    <name type="scientific">Massilia agri</name>
    <dbReference type="NCBI Taxonomy" id="1886785"/>
    <lineage>
        <taxon>Bacteria</taxon>
        <taxon>Pseudomonadati</taxon>
        <taxon>Pseudomonadota</taxon>
        <taxon>Betaproteobacteria</taxon>
        <taxon>Burkholderiales</taxon>
        <taxon>Oxalobacteraceae</taxon>
        <taxon>Telluria group</taxon>
        <taxon>Massilia</taxon>
    </lineage>
</organism>
<accession>A0ABT2ATD2</accession>
<evidence type="ECO:0000313" key="2">
    <source>
        <dbReference type="EMBL" id="MCS0599496.1"/>
    </source>
</evidence>
<dbReference type="Gene3D" id="2.160.20.120">
    <property type="match status" value="1"/>
</dbReference>
<dbReference type="InterPro" id="IPR021255">
    <property type="entry name" value="DUF2807"/>
</dbReference>
<dbReference type="Proteomes" id="UP001206572">
    <property type="component" value="Unassembled WGS sequence"/>
</dbReference>
<name>A0ABT2ATD2_9BURK</name>
<dbReference type="RefSeq" id="WP_258830492.1">
    <property type="nucleotide sequence ID" value="NZ_JANUHA010000031.1"/>
</dbReference>
<protein>
    <submittedName>
        <fullName evidence="2">DUF2807 domain-containing protein</fullName>
    </submittedName>
</protein>
<dbReference type="EMBL" id="JANUHA010000031">
    <property type="protein sequence ID" value="MCS0599496.1"/>
    <property type="molecule type" value="Genomic_DNA"/>
</dbReference>
<evidence type="ECO:0000259" key="1">
    <source>
        <dbReference type="Pfam" id="PF10988"/>
    </source>
</evidence>
<dbReference type="PANTHER" id="PTHR39200:SF1">
    <property type="entry name" value="AUTO-TRANSPORTER ADHESIN HEAD GIN DOMAIN-CONTAINING PROTEIN-RELATED"/>
    <property type="match status" value="1"/>
</dbReference>
<sequence>MRTLLALATAAALATLGGCAIIVVPDNGDVHMRSVFSNDVVEGNGVAARDERTVGTHGRLETGGAMQVEVRVGQAPSLVVEADSNLLPYIRTEARGNTLLVTGDRLLRSKTPMRVVYTTPRLSEVRAGGAGKVVVSELAGAPLDVHKSGSGQIRLAGKVESLNARVSGSGTLDAGELRSASADLGVSGSGRMNVGDVQGDYARVQVSGSGVLQAAGRVRSLNARVSGSGSVDLAALSAQEADLVSSGSGGIRATVKGSLVAHGGGSGGIRVYGQPVQSSISGKGVQLLD</sequence>
<reference evidence="2 3" key="1">
    <citation type="submission" date="2022-08" db="EMBL/GenBank/DDBJ databases">
        <title>Reclassification of Massilia species as members of the genera Telluria, Duganella, Pseudoduganella, Mokoshia gen. nov. and Zemynaea gen. nov. using orthogonal and non-orthogonal genome-based approaches.</title>
        <authorList>
            <person name="Bowman J.P."/>
        </authorList>
    </citation>
    <scope>NUCLEOTIDE SEQUENCE [LARGE SCALE GENOMIC DNA]</scope>
    <source>
        <strain evidence="2 3">JCM 31661</strain>
    </source>
</reference>
<dbReference type="PANTHER" id="PTHR39200">
    <property type="entry name" value="HYPOTHETICAL EXPORTED PROTEIN"/>
    <property type="match status" value="1"/>
</dbReference>
<dbReference type="PROSITE" id="PS51257">
    <property type="entry name" value="PROKAR_LIPOPROTEIN"/>
    <property type="match status" value="1"/>
</dbReference>
<comment type="caution">
    <text evidence="2">The sequence shown here is derived from an EMBL/GenBank/DDBJ whole genome shotgun (WGS) entry which is preliminary data.</text>
</comment>